<name>A0A5J6VJP8_9VIRU</name>
<sequence length="98" mass="11530">MDDITLNMQNLFIDKLSLHAWYVLKEDMQMMCYTTNEYHIEAFHPDELEKVIKYVQIHGIKLLESHIDACNGTAIINYTDVPKIIHNYLGFLRDSIDI</sequence>
<dbReference type="EMBL" id="MN448275">
    <property type="protein sequence ID" value="QFG74009.1"/>
    <property type="molecule type" value="Genomic_DNA"/>
</dbReference>
<protein>
    <submittedName>
        <fullName evidence="1">Uncharacterized protein</fullName>
    </submittedName>
</protein>
<accession>A0A5J6VJP8</accession>
<evidence type="ECO:0000313" key="1">
    <source>
        <dbReference type="EMBL" id="QFG74009.1"/>
    </source>
</evidence>
<reference evidence="1" key="1">
    <citation type="journal article" date="2019" name="Philos. Trans. R. Soc. Lond., B, Biol. Sci.">
        <title>Targeted metagenomic recovery of four divergent viruses reveals shared and distinctive characteristics of giant viruses of marine eukaryotes.</title>
        <authorList>
            <person name="Needham D.M."/>
            <person name="Poirier C."/>
            <person name="Hehenberger E."/>
            <person name="Jimenez V."/>
            <person name="Swalwell J.E."/>
            <person name="Santoro A.E."/>
            <person name="Worden A.Z."/>
        </authorList>
    </citation>
    <scope>NUCLEOTIDE SEQUENCE</scope>
    <source>
        <strain evidence="1">OPacV-662</strain>
    </source>
</reference>
<organism evidence="1">
    <name type="scientific">Megaviridae environmental sample</name>
    <dbReference type="NCBI Taxonomy" id="1737588"/>
    <lineage>
        <taxon>Viruses</taxon>
        <taxon>Varidnaviria</taxon>
        <taxon>Bamfordvirae</taxon>
        <taxon>Nucleocytoviricota</taxon>
        <taxon>Megaviricetes</taxon>
        <taxon>Imitervirales</taxon>
        <taxon>Mimiviridae</taxon>
        <taxon>environmental samples</taxon>
    </lineage>
</organism>
<proteinExistence type="predicted"/>